<keyword evidence="9" id="KW-1185">Reference proteome</keyword>
<dbReference type="InterPro" id="IPR001991">
    <property type="entry name" value="Na-dicarboxylate_symporter"/>
</dbReference>
<dbReference type="SUPFAM" id="SSF118215">
    <property type="entry name" value="Proton glutamate symport protein"/>
    <property type="match status" value="1"/>
</dbReference>
<dbReference type="EMBL" id="VULQ01000021">
    <property type="protein sequence ID" value="MSS78783.1"/>
    <property type="molecule type" value="Genomic_DNA"/>
</dbReference>
<dbReference type="GO" id="GO:0015184">
    <property type="term" value="F:L-cystine transmembrane transporter activity"/>
    <property type="evidence" value="ECO:0007669"/>
    <property type="project" value="TreeGrafter"/>
</dbReference>
<dbReference type="Gene3D" id="1.10.3860.10">
    <property type="entry name" value="Sodium:dicarboxylate symporter"/>
    <property type="match status" value="1"/>
</dbReference>
<feature type="transmembrane region" description="Helical" evidence="7">
    <location>
        <begin position="346"/>
        <end position="363"/>
    </location>
</feature>
<dbReference type="PANTHER" id="PTHR42865:SF7">
    <property type="entry name" value="PROTON_GLUTAMATE-ASPARTATE SYMPORTER"/>
    <property type="match status" value="1"/>
</dbReference>
<evidence type="ECO:0000256" key="2">
    <source>
        <dbReference type="ARBA" id="ARBA00022448"/>
    </source>
</evidence>
<feature type="transmembrane region" description="Helical" evidence="7">
    <location>
        <begin position="198"/>
        <end position="221"/>
    </location>
</feature>
<evidence type="ECO:0000256" key="4">
    <source>
        <dbReference type="ARBA" id="ARBA00022692"/>
    </source>
</evidence>
<sequence>MKFLVLFIGFILFYGLSFMKKKGISFGIRVISGAILGIILGFLFKDSTEYIGVFGRIYANLLFALVIPILLASVIKIVISTENLANLRSMGLKTIGVLSLHNVLGSLIGVVLAVLFKIGKNANIPIETSNEVKEVPGFADAFVNFFPKNIVADASKGSVIPIIVFAVLIGLSVLQLIERGKDKEVKPFVDFIESFSEIIFRLIGFVTDFTPYAVLSLLASSIGRIDYSAVKPLLFILILTYIASVFHSYITTGAMIGIIGKLNPFKFFKKNWPVQAIGFTTQSSVGSIGANIENLTKNMGVSEKVASFVAPMGATMGMPGCAGFWPVMSALLTVNVLGINYSISDYIMLVFVALLVSLGTVGVPGTATITTTAVFAAMGLPIEMVVILSPISSLADMGRTATNVTAAASSALIVASSENEIDRSIYNN</sequence>
<feature type="transmembrane region" description="Helical" evidence="7">
    <location>
        <begin position="158"/>
        <end position="178"/>
    </location>
</feature>
<dbReference type="InterPro" id="IPR036458">
    <property type="entry name" value="Na:dicarbo_symporter_sf"/>
</dbReference>
<feature type="transmembrane region" description="Helical" evidence="7">
    <location>
        <begin position="233"/>
        <end position="259"/>
    </location>
</feature>
<evidence type="ECO:0000256" key="7">
    <source>
        <dbReference type="SAM" id="Phobius"/>
    </source>
</evidence>
<dbReference type="GO" id="GO:0015293">
    <property type="term" value="F:symporter activity"/>
    <property type="evidence" value="ECO:0007669"/>
    <property type="project" value="InterPro"/>
</dbReference>
<feature type="transmembrane region" description="Helical" evidence="7">
    <location>
        <begin position="99"/>
        <end position="116"/>
    </location>
</feature>
<comment type="caution">
    <text evidence="8">The sequence shown here is derived from an EMBL/GenBank/DDBJ whole genome shotgun (WGS) entry which is preliminary data.</text>
</comment>
<keyword evidence="6 7" id="KW-0472">Membrane</keyword>
<proteinExistence type="predicted"/>
<keyword evidence="3" id="KW-1003">Cell membrane</keyword>
<accession>A0A6N7VXP9</accession>
<dbReference type="AlphaFoldDB" id="A0A6N7VXP9"/>
<evidence type="ECO:0000256" key="5">
    <source>
        <dbReference type="ARBA" id="ARBA00022989"/>
    </source>
</evidence>
<evidence type="ECO:0000313" key="8">
    <source>
        <dbReference type="EMBL" id="MSS78783.1"/>
    </source>
</evidence>
<keyword evidence="2" id="KW-0813">Transport</keyword>
<evidence type="ECO:0000256" key="1">
    <source>
        <dbReference type="ARBA" id="ARBA00004651"/>
    </source>
</evidence>
<feature type="transmembrane region" description="Helical" evidence="7">
    <location>
        <begin position="57"/>
        <end position="79"/>
    </location>
</feature>
<reference evidence="8 9" key="1">
    <citation type="submission" date="2019-08" db="EMBL/GenBank/DDBJ databases">
        <title>In-depth cultivation of the pig gut microbiome towards novel bacterial diversity and tailored functional studies.</title>
        <authorList>
            <person name="Wylensek D."/>
            <person name="Hitch T.C.A."/>
            <person name="Clavel T."/>
        </authorList>
    </citation>
    <scope>NUCLEOTIDE SEQUENCE [LARGE SCALE GENOMIC DNA]</scope>
    <source>
        <strain evidence="8 9">WCA-380-WT-2B</strain>
    </source>
</reference>
<dbReference type="Pfam" id="PF00375">
    <property type="entry name" value="SDF"/>
    <property type="match status" value="1"/>
</dbReference>
<evidence type="ECO:0000256" key="6">
    <source>
        <dbReference type="ARBA" id="ARBA00023136"/>
    </source>
</evidence>
<name>A0A6N7VXP9_9FIRM</name>
<dbReference type="GO" id="GO:0005886">
    <property type="term" value="C:plasma membrane"/>
    <property type="evidence" value="ECO:0007669"/>
    <property type="project" value="TreeGrafter"/>
</dbReference>
<feature type="transmembrane region" description="Helical" evidence="7">
    <location>
        <begin position="322"/>
        <end position="339"/>
    </location>
</feature>
<dbReference type="PRINTS" id="PR00173">
    <property type="entry name" value="EDTRNSPORT"/>
</dbReference>
<dbReference type="PANTHER" id="PTHR42865">
    <property type="entry name" value="PROTON/GLUTAMATE-ASPARTATE SYMPORTER"/>
    <property type="match status" value="1"/>
</dbReference>
<gene>
    <name evidence="8" type="ORF">FYJ26_10395</name>
</gene>
<evidence type="ECO:0000256" key="3">
    <source>
        <dbReference type="ARBA" id="ARBA00022475"/>
    </source>
</evidence>
<comment type="subcellular location">
    <subcellularLocation>
        <location evidence="1">Cell membrane</location>
        <topology evidence="1">Multi-pass membrane protein</topology>
    </subcellularLocation>
</comment>
<feature type="transmembrane region" description="Helical" evidence="7">
    <location>
        <begin position="27"/>
        <end position="45"/>
    </location>
</feature>
<feature type="transmembrane region" description="Helical" evidence="7">
    <location>
        <begin position="369"/>
        <end position="389"/>
    </location>
</feature>
<dbReference type="Proteomes" id="UP000441925">
    <property type="component" value="Unassembled WGS sequence"/>
</dbReference>
<keyword evidence="4 7" id="KW-0812">Transmembrane</keyword>
<dbReference type="RefSeq" id="WP_154542150.1">
    <property type="nucleotide sequence ID" value="NZ_VULQ01000021.1"/>
</dbReference>
<organism evidence="8 9">
    <name type="scientific">Anaerococcus porci</name>
    <dbReference type="NCBI Taxonomy" id="2652269"/>
    <lineage>
        <taxon>Bacteria</taxon>
        <taxon>Bacillati</taxon>
        <taxon>Bacillota</taxon>
        <taxon>Tissierellia</taxon>
        <taxon>Tissierellales</taxon>
        <taxon>Peptoniphilaceae</taxon>
        <taxon>Anaerococcus</taxon>
    </lineage>
</organism>
<keyword evidence="5 7" id="KW-1133">Transmembrane helix</keyword>
<protein>
    <submittedName>
        <fullName evidence="8">Dicarboxylate/amino acid:cation symporter</fullName>
    </submittedName>
</protein>
<evidence type="ECO:0000313" key="9">
    <source>
        <dbReference type="Proteomes" id="UP000441925"/>
    </source>
</evidence>